<sequence>MHPCSRLLVVRTFDLENRVKFIMEELRMAQRSALKMLLELPSFLLHTIPDKCVVLHKYDLPDGYSFKLDQHTAKVFPPVLSNNIEINPRLFRQDSDEKLAQSCPKLMLADLLDYSFAKQFGEGQPEDLTKCLFKAEKRELREKYNKVL</sequence>
<comment type="caution">
    <text evidence="1">The sequence shown here is derived from an EMBL/GenBank/DDBJ whole genome shotgun (WGS) entry which is preliminary data.</text>
</comment>
<keyword evidence="2" id="KW-1185">Reference proteome</keyword>
<evidence type="ECO:0000313" key="2">
    <source>
        <dbReference type="Proteomes" id="UP001159427"/>
    </source>
</evidence>
<protein>
    <submittedName>
        <fullName evidence="1">Uncharacterized protein</fullName>
    </submittedName>
</protein>
<name>A0ABN8MJH7_9CNID</name>
<dbReference type="Proteomes" id="UP001159427">
    <property type="component" value="Unassembled WGS sequence"/>
</dbReference>
<evidence type="ECO:0000313" key="1">
    <source>
        <dbReference type="EMBL" id="CAH3028909.1"/>
    </source>
</evidence>
<accession>A0ABN8MJH7</accession>
<gene>
    <name evidence="1" type="ORF">PEVE_00035157</name>
</gene>
<organism evidence="1 2">
    <name type="scientific">Porites evermanni</name>
    <dbReference type="NCBI Taxonomy" id="104178"/>
    <lineage>
        <taxon>Eukaryota</taxon>
        <taxon>Metazoa</taxon>
        <taxon>Cnidaria</taxon>
        <taxon>Anthozoa</taxon>
        <taxon>Hexacorallia</taxon>
        <taxon>Scleractinia</taxon>
        <taxon>Fungiina</taxon>
        <taxon>Poritidae</taxon>
        <taxon>Porites</taxon>
    </lineage>
</organism>
<proteinExistence type="predicted"/>
<reference evidence="1 2" key="1">
    <citation type="submission" date="2022-05" db="EMBL/GenBank/DDBJ databases">
        <authorList>
            <consortium name="Genoscope - CEA"/>
            <person name="William W."/>
        </authorList>
    </citation>
    <scope>NUCLEOTIDE SEQUENCE [LARGE SCALE GENOMIC DNA]</scope>
</reference>
<dbReference type="EMBL" id="CALNXI010000540">
    <property type="protein sequence ID" value="CAH3028909.1"/>
    <property type="molecule type" value="Genomic_DNA"/>
</dbReference>